<sequence length="371" mass="42478">MAGLAVVGGYTFHREAGDAFSLYFDEHTARDIMAHEVEGWSTLMWYQYACRRLQTRQDTDENSDGDKNTLKRKAIIPEKEKLEALDGNTEWTEANTALDSQLQQERDGLARTNTSPFPKAHDHEDTIGTFPGTTAQCNAALKKSLQVSKFLQPIIQGVETATTIDDSSPANPSSSSDPDPKTNDIDFDFGKFAQPEYTQNIFKLMHTMDKECPATSMLAEDVNVDNFTPASKDINKENECNEVPVSVAEVWEAMMILLMELMETDREVEKHYDKATKTWSCPKCPFYHHRPALQGVKFDSIVNFKQHMQKVHTKWKDLELKMVSHWGKDDDVCYWEYMCPCGYFSHRDKYVLQAHMITNNCPRKDHHESLL</sequence>
<dbReference type="AlphaFoldDB" id="A0AA39QH94"/>
<dbReference type="EMBL" id="JAUEPU010000005">
    <property type="protein sequence ID" value="KAK0502025.1"/>
    <property type="molecule type" value="Genomic_DNA"/>
</dbReference>
<evidence type="ECO:0000313" key="3">
    <source>
        <dbReference type="Proteomes" id="UP001175228"/>
    </source>
</evidence>
<evidence type="ECO:0000256" key="1">
    <source>
        <dbReference type="SAM" id="MobiDB-lite"/>
    </source>
</evidence>
<feature type="compositionally biased region" description="Low complexity" evidence="1">
    <location>
        <begin position="165"/>
        <end position="177"/>
    </location>
</feature>
<feature type="region of interest" description="Disordered" evidence="1">
    <location>
        <begin position="161"/>
        <end position="186"/>
    </location>
</feature>
<proteinExistence type="predicted"/>
<dbReference type="Proteomes" id="UP001175228">
    <property type="component" value="Unassembled WGS sequence"/>
</dbReference>
<organism evidence="2 3">
    <name type="scientific">Armillaria luteobubalina</name>
    <dbReference type="NCBI Taxonomy" id="153913"/>
    <lineage>
        <taxon>Eukaryota</taxon>
        <taxon>Fungi</taxon>
        <taxon>Dikarya</taxon>
        <taxon>Basidiomycota</taxon>
        <taxon>Agaricomycotina</taxon>
        <taxon>Agaricomycetes</taxon>
        <taxon>Agaricomycetidae</taxon>
        <taxon>Agaricales</taxon>
        <taxon>Marasmiineae</taxon>
        <taxon>Physalacriaceae</taxon>
        <taxon>Armillaria</taxon>
    </lineage>
</organism>
<protein>
    <submittedName>
        <fullName evidence="2">Uncharacterized protein</fullName>
    </submittedName>
</protein>
<evidence type="ECO:0000313" key="2">
    <source>
        <dbReference type="EMBL" id="KAK0502025.1"/>
    </source>
</evidence>
<keyword evidence="3" id="KW-1185">Reference proteome</keyword>
<accession>A0AA39QH94</accession>
<comment type="caution">
    <text evidence="2">The sequence shown here is derived from an EMBL/GenBank/DDBJ whole genome shotgun (WGS) entry which is preliminary data.</text>
</comment>
<gene>
    <name evidence="2" type="ORF">EDD18DRAFT_1100521</name>
</gene>
<reference evidence="2" key="1">
    <citation type="submission" date="2023-06" db="EMBL/GenBank/DDBJ databases">
        <authorList>
            <consortium name="Lawrence Berkeley National Laboratory"/>
            <person name="Ahrendt S."/>
            <person name="Sahu N."/>
            <person name="Indic B."/>
            <person name="Wong-Bajracharya J."/>
            <person name="Merenyi Z."/>
            <person name="Ke H.-M."/>
            <person name="Monk M."/>
            <person name="Kocsube S."/>
            <person name="Drula E."/>
            <person name="Lipzen A."/>
            <person name="Balint B."/>
            <person name="Henrissat B."/>
            <person name="Andreopoulos B."/>
            <person name="Martin F.M."/>
            <person name="Harder C.B."/>
            <person name="Rigling D."/>
            <person name="Ford K.L."/>
            <person name="Foster G.D."/>
            <person name="Pangilinan J."/>
            <person name="Papanicolaou A."/>
            <person name="Barry K."/>
            <person name="LaButti K."/>
            <person name="Viragh M."/>
            <person name="Koriabine M."/>
            <person name="Yan M."/>
            <person name="Riley R."/>
            <person name="Champramary S."/>
            <person name="Plett K.L."/>
            <person name="Tsai I.J."/>
            <person name="Slot J."/>
            <person name="Sipos G."/>
            <person name="Plett J."/>
            <person name="Nagy L.G."/>
            <person name="Grigoriev I.V."/>
        </authorList>
    </citation>
    <scope>NUCLEOTIDE SEQUENCE</scope>
    <source>
        <strain evidence="2">HWK02</strain>
    </source>
</reference>
<name>A0AA39QH94_9AGAR</name>